<feature type="region of interest" description="Disordered" evidence="1">
    <location>
        <begin position="20"/>
        <end position="55"/>
    </location>
</feature>
<feature type="compositionally biased region" description="Basic and acidic residues" evidence="1">
    <location>
        <begin position="20"/>
        <end position="33"/>
    </location>
</feature>
<feature type="compositionally biased region" description="Polar residues" evidence="1">
    <location>
        <begin position="34"/>
        <end position="55"/>
    </location>
</feature>
<keyword evidence="3" id="KW-1185">Reference proteome</keyword>
<name>A0A392VBJ8_9FABA</name>
<protein>
    <submittedName>
        <fullName evidence="2">Uncharacterized protein</fullName>
    </submittedName>
</protein>
<comment type="caution">
    <text evidence="2">The sequence shown here is derived from an EMBL/GenBank/DDBJ whole genome shotgun (WGS) entry which is preliminary data.</text>
</comment>
<organism evidence="2 3">
    <name type="scientific">Trifolium medium</name>
    <dbReference type="NCBI Taxonomy" id="97028"/>
    <lineage>
        <taxon>Eukaryota</taxon>
        <taxon>Viridiplantae</taxon>
        <taxon>Streptophyta</taxon>
        <taxon>Embryophyta</taxon>
        <taxon>Tracheophyta</taxon>
        <taxon>Spermatophyta</taxon>
        <taxon>Magnoliopsida</taxon>
        <taxon>eudicotyledons</taxon>
        <taxon>Gunneridae</taxon>
        <taxon>Pentapetalae</taxon>
        <taxon>rosids</taxon>
        <taxon>fabids</taxon>
        <taxon>Fabales</taxon>
        <taxon>Fabaceae</taxon>
        <taxon>Papilionoideae</taxon>
        <taxon>50 kb inversion clade</taxon>
        <taxon>NPAAA clade</taxon>
        <taxon>Hologalegina</taxon>
        <taxon>IRL clade</taxon>
        <taxon>Trifolieae</taxon>
        <taxon>Trifolium</taxon>
    </lineage>
</organism>
<reference evidence="2 3" key="1">
    <citation type="journal article" date="2018" name="Front. Plant Sci.">
        <title>Red Clover (Trifolium pratense) and Zigzag Clover (T. medium) - A Picture of Genomic Similarities and Differences.</title>
        <authorList>
            <person name="Dluhosova J."/>
            <person name="Istvanek J."/>
            <person name="Nedelnik J."/>
            <person name="Repkova J."/>
        </authorList>
    </citation>
    <scope>NUCLEOTIDE SEQUENCE [LARGE SCALE GENOMIC DNA]</scope>
    <source>
        <strain evidence="3">cv. 10/8</strain>
        <tissue evidence="2">Leaf</tissue>
    </source>
</reference>
<feature type="non-terminal residue" evidence="2">
    <location>
        <position position="1"/>
    </location>
</feature>
<evidence type="ECO:0000313" key="2">
    <source>
        <dbReference type="EMBL" id="MCI84619.1"/>
    </source>
</evidence>
<accession>A0A392VBJ8</accession>
<proteinExistence type="predicted"/>
<dbReference type="EMBL" id="LXQA011095317">
    <property type="protein sequence ID" value="MCI84619.1"/>
    <property type="molecule type" value="Genomic_DNA"/>
</dbReference>
<dbReference type="Proteomes" id="UP000265520">
    <property type="component" value="Unassembled WGS sequence"/>
</dbReference>
<evidence type="ECO:0000313" key="3">
    <source>
        <dbReference type="Proteomes" id="UP000265520"/>
    </source>
</evidence>
<evidence type="ECO:0000256" key="1">
    <source>
        <dbReference type="SAM" id="MobiDB-lite"/>
    </source>
</evidence>
<sequence>GNTVDNPIKEACKAVGERVERTEEEKNEKRERCSGTQTVSEMVRTTRNDLSGSIP</sequence>
<dbReference type="AlphaFoldDB" id="A0A392VBJ8"/>